<dbReference type="PANTHER" id="PTHR16161">
    <property type="entry name" value="TRANSCRIPTIONAL PROTEIN SWT1"/>
    <property type="match status" value="1"/>
</dbReference>
<dbReference type="Gene3D" id="3.40.50.1010">
    <property type="entry name" value="5'-nuclease"/>
    <property type="match status" value="1"/>
</dbReference>
<dbReference type="GO" id="GO:0004540">
    <property type="term" value="F:RNA nuclease activity"/>
    <property type="evidence" value="ECO:0007669"/>
    <property type="project" value="UniProtKB-ARBA"/>
</dbReference>
<dbReference type="Proteomes" id="UP000092730">
    <property type="component" value="Chromosome 4"/>
</dbReference>
<feature type="compositionally biased region" description="Low complexity" evidence="1">
    <location>
        <begin position="329"/>
        <end position="352"/>
    </location>
</feature>
<feature type="compositionally biased region" description="Polar residues" evidence="1">
    <location>
        <begin position="282"/>
        <end position="295"/>
    </location>
</feature>
<feature type="compositionally biased region" description="Low complexity" evidence="1">
    <location>
        <begin position="303"/>
        <end position="320"/>
    </location>
</feature>
<protein>
    <recommendedName>
        <fullName evidence="2">PIN domain-containing protein</fullName>
    </recommendedName>
</protein>
<dbReference type="RefSeq" id="XP_019046239.1">
    <property type="nucleotide sequence ID" value="XM_019191609.1"/>
</dbReference>
<dbReference type="VEuPathDB" id="FungiDB:I302_04979"/>
<evidence type="ECO:0000313" key="5">
    <source>
        <dbReference type="Proteomes" id="UP000092730"/>
    </source>
</evidence>
<keyword evidence="5" id="KW-1185">Reference proteome</keyword>
<dbReference type="AlphaFoldDB" id="A0A1B9G2C1"/>
<evidence type="ECO:0000313" key="4">
    <source>
        <dbReference type="EMBL" id="WVW83834.1"/>
    </source>
</evidence>
<dbReference type="SMART" id="SM00670">
    <property type="entry name" value="PINc"/>
    <property type="match status" value="1"/>
</dbReference>
<evidence type="ECO:0000256" key="1">
    <source>
        <dbReference type="SAM" id="MobiDB-lite"/>
    </source>
</evidence>
<proteinExistence type="predicted"/>
<accession>A0A1B9G2C1</accession>
<feature type="compositionally biased region" description="Low complexity" evidence="1">
    <location>
        <begin position="267"/>
        <end position="281"/>
    </location>
</feature>
<dbReference type="SUPFAM" id="SSF88723">
    <property type="entry name" value="PIN domain-like"/>
    <property type="match status" value="1"/>
</dbReference>
<dbReference type="CDD" id="cd18727">
    <property type="entry name" value="PIN_Swt1-like"/>
    <property type="match status" value="1"/>
</dbReference>
<dbReference type="InterPro" id="IPR052626">
    <property type="entry name" value="SWT1_Regulator"/>
</dbReference>
<reference evidence="3" key="3">
    <citation type="submission" date="2014-01" db="EMBL/GenBank/DDBJ databases">
        <title>Evolution of pathogenesis and genome organization in the Tremellales.</title>
        <authorList>
            <person name="Cuomo C."/>
            <person name="Litvintseva A."/>
            <person name="Heitman J."/>
            <person name="Chen Y."/>
            <person name="Sun S."/>
            <person name="Springer D."/>
            <person name="Dromer F."/>
            <person name="Young S."/>
            <person name="Zeng Q."/>
            <person name="Chapman S."/>
            <person name="Gujja S."/>
            <person name="Saif S."/>
            <person name="Birren B."/>
        </authorList>
    </citation>
    <scope>NUCLEOTIDE SEQUENCE</scope>
    <source>
        <strain evidence="3">CBS 10118</strain>
    </source>
</reference>
<dbReference type="GeneID" id="30209378"/>
<dbReference type="PANTHER" id="PTHR16161:SF0">
    <property type="entry name" value="TRANSCRIPTIONAL PROTEIN SWT1"/>
    <property type="match status" value="1"/>
</dbReference>
<dbReference type="InterPro" id="IPR029060">
    <property type="entry name" value="PIN-like_dom_sf"/>
</dbReference>
<reference evidence="4" key="2">
    <citation type="submission" date="2013-07" db="EMBL/GenBank/DDBJ databases">
        <authorList>
            <consortium name="The Broad Institute Genome Sequencing Platform"/>
            <person name="Cuomo C."/>
            <person name="Litvintseva A."/>
            <person name="Chen Y."/>
            <person name="Heitman J."/>
            <person name="Sun S."/>
            <person name="Springer D."/>
            <person name="Dromer F."/>
            <person name="Young S.K."/>
            <person name="Zeng Q."/>
            <person name="Gargeya S."/>
            <person name="Fitzgerald M."/>
            <person name="Abouelleil A."/>
            <person name="Alvarado L."/>
            <person name="Berlin A.M."/>
            <person name="Chapman S.B."/>
            <person name="Dewar J."/>
            <person name="Goldberg J."/>
            <person name="Griggs A."/>
            <person name="Gujja S."/>
            <person name="Hansen M."/>
            <person name="Howarth C."/>
            <person name="Imamovic A."/>
            <person name="Larimer J."/>
            <person name="McCowan C."/>
            <person name="Murphy C."/>
            <person name="Pearson M."/>
            <person name="Priest M."/>
            <person name="Roberts A."/>
            <person name="Saif S."/>
            <person name="Shea T."/>
            <person name="Sykes S."/>
            <person name="Wortman J."/>
            <person name="Nusbaum C."/>
            <person name="Birren B."/>
        </authorList>
    </citation>
    <scope>NUCLEOTIDE SEQUENCE</scope>
    <source>
        <strain evidence="4">CBS 10118</strain>
    </source>
</reference>
<name>A0A1B9G2C1_9TREE</name>
<feature type="domain" description="PIN" evidence="2">
    <location>
        <begin position="22"/>
        <end position="157"/>
    </location>
</feature>
<evidence type="ECO:0000313" key="3">
    <source>
        <dbReference type="EMBL" id="OCF25169.1"/>
    </source>
</evidence>
<gene>
    <name evidence="3" type="ORF">I302_04979</name>
    <name evidence="4" type="ORF">I302_105855</name>
</gene>
<reference evidence="3" key="1">
    <citation type="submission" date="2013-07" db="EMBL/GenBank/DDBJ databases">
        <title>The Genome Sequence of Cryptococcus bestiolae CBS10118.</title>
        <authorList>
            <consortium name="The Broad Institute Genome Sequencing Platform"/>
            <person name="Cuomo C."/>
            <person name="Litvintseva A."/>
            <person name="Chen Y."/>
            <person name="Heitman J."/>
            <person name="Sun S."/>
            <person name="Springer D."/>
            <person name="Dromer F."/>
            <person name="Young S.K."/>
            <person name="Zeng Q."/>
            <person name="Gargeya S."/>
            <person name="Fitzgerald M."/>
            <person name="Abouelleil A."/>
            <person name="Alvarado L."/>
            <person name="Berlin A.M."/>
            <person name="Chapman S.B."/>
            <person name="Dewar J."/>
            <person name="Goldberg J."/>
            <person name="Griggs A."/>
            <person name="Gujja S."/>
            <person name="Hansen M."/>
            <person name="Howarth C."/>
            <person name="Imamovic A."/>
            <person name="Larimer J."/>
            <person name="McCowan C."/>
            <person name="Murphy C."/>
            <person name="Pearson M."/>
            <person name="Priest M."/>
            <person name="Roberts A."/>
            <person name="Saif S."/>
            <person name="Shea T."/>
            <person name="Sykes S."/>
            <person name="Wortman J."/>
            <person name="Nusbaum C."/>
            <person name="Birren B."/>
        </authorList>
    </citation>
    <scope>NUCLEOTIDE SEQUENCE [LARGE SCALE GENOMIC DNA]</scope>
    <source>
        <strain evidence="3">CBS 10118</strain>
    </source>
</reference>
<dbReference type="GO" id="GO:0005634">
    <property type="term" value="C:nucleus"/>
    <property type="evidence" value="ECO:0007669"/>
    <property type="project" value="TreeGrafter"/>
</dbReference>
<dbReference type="EMBL" id="CP144544">
    <property type="protein sequence ID" value="WVW83834.1"/>
    <property type="molecule type" value="Genomic_DNA"/>
</dbReference>
<evidence type="ECO:0000259" key="2">
    <source>
        <dbReference type="SMART" id="SM00670"/>
    </source>
</evidence>
<dbReference type="Pfam" id="PF13638">
    <property type="entry name" value="PIN_4"/>
    <property type="match status" value="1"/>
</dbReference>
<sequence>MMLRHEEEMIWEPEHASDIPVHYLAVDTNIFISHLNLIRTIHTLLLAVRPSPLVFLLPSIVIHELDTLKSSRAPSEPGSPISLGRLVQAANTWLLEVHRNRRFTGIGALRCQSLREKWDTTIKDHGQNDDQILDCCLHFANHGAKVTLWTNDKNLSVKAEANEIPTLGAQNMTLTRFFRSLDDTFPDSLWREVHRLSIYEYDEPSQAHRNGKMFDDDLDMDMDMDHDLHDPSHHQINGNLHQEDERRYPYLLPQNTSLTLPPSAWHPISLPTTPIPSSKSPFQQSRQPNSTSPTSLPMDRHSSSSSSISMQSHSTSPTKPSKTRRSRRSSSTSNLVSTSPSTSSNRTPTTNSIGPSRILLNNIQLSLLPFAHSLLLQCPDPPHPPNQPIDTNAILKISLQTLNRLDETLQQQGDPPSSNLRISLIRSISAIKTIMSYIECYTDWTTSLDKGRRRIRSGEVVQCLNTLQVMFNELGVDGGAQGEVGLREVIEEIRRLD</sequence>
<reference evidence="4" key="4">
    <citation type="submission" date="2024-02" db="EMBL/GenBank/DDBJ databases">
        <title>Comparative genomics of Cryptococcus and Kwoniella reveals pathogenesis evolution and contrasting modes of karyotype evolution via chromosome fusion or intercentromeric recombination.</title>
        <authorList>
            <person name="Coelho M.A."/>
            <person name="David-Palma M."/>
            <person name="Shea T."/>
            <person name="Bowers K."/>
            <person name="McGinley-Smith S."/>
            <person name="Mohammad A.W."/>
            <person name="Gnirke A."/>
            <person name="Yurkov A.M."/>
            <person name="Nowrousian M."/>
            <person name="Sun S."/>
            <person name="Cuomo C.A."/>
            <person name="Heitman J."/>
        </authorList>
    </citation>
    <scope>NUCLEOTIDE SEQUENCE</scope>
    <source>
        <strain evidence="4">CBS 10118</strain>
    </source>
</reference>
<feature type="region of interest" description="Disordered" evidence="1">
    <location>
        <begin position="263"/>
        <end position="355"/>
    </location>
</feature>
<dbReference type="STRING" id="1296100.A0A1B9G2C1"/>
<dbReference type="OrthoDB" id="2017974at2759"/>
<dbReference type="KEGG" id="kbi:30209378"/>
<dbReference type="EMBL" id="KI894021">
    <property type="protein sequence ID" value="OCF25169.1"/>
    <property type="molecule type" value="Genomic_DNA"/>
</dbReference>
<organism evidence="3">
    <name type="scientific">Kwoniella bestiolae CBS 10118</name>
    <dbReference type="NCBI Taxonomy" id="1296100"/>
    <lineage>
        <taxon>Eukaryota</taxon>
        <taxon>Fungi</taxon>
        <taxon>Dikarya</taxon>
        <taxon>Basidiomycota</taxon>
        <taxon>Agaricomycotina</taxon>
        <taxon>Tremellomycetes</taxon>
        <taxon>Tremellales</taxon>
        <taxon>Cryptococcaceae</taxon>
        <taxon>Kwoniella</taxon>
    </lineage>
</organism>
<dbReference type="InterPro" id="IPR002716">
    <property type="entry name" value="PIN_dom"/>
</dbReference>